<feature type="domain" description="LysM" evidence="2">
    <location>
        <begin position="37"/>
        <end position="85"/>
    </location>
</feature>
<feature type="signal peptide" evidence="1">
    <location>
        <begin position="1"/>
        <end position="22"/>
    </location>
</feature>
<dbReference type="EMBL" id="FNVQ01000006">
    <property type="protein sequence ID" value="SEG84402.1"/>
    <property type="molecule type" value="Genomic_DNA"/>
</dbReference>
<evidence type="ECO:0000313" key="3">
    <source>
        <dbReference type="EMBL" id="SEG84402.1"/>
    </source>
</evidence>
<gene>
    <name evidence="3" type="ORF">SAMN05444390_106130</name>
</gene>
<dbReference type="CDD" id="cd00118">
    <property type="entry name" value="LysM"/>
    <property type="match status" value="1"/>
</dbReference>
<dbReference type="RefSeq" id="WP_104005371.1">
    <property type="nucleotide sequence ID" value="NZ_FNVQ01000006.1"/>
</dbReference>
<dbReference type="OrthoDB" id="9765158at2"/>
<dbReference type="SUPFAM" id="SSF54106">
    <property type="entry name" value="LysM domain"/>
    <property type="match status" value="1"/>
</dbReference>
<feature type="chain" id="PRO_5009295966" evidence="1">
    <location>
        <begin position="23"/>
        <end position="347"/>
    </location>
</feature>
<dbReference type="InterPro" id="IPR052196">
    <property type="entry name" value="Bact_Kbp"/>
</dbReference>
<evidence type="ECO:0000259" key="2">
    <source>
        <dbReference type="PROSITE" id="PS51782"/>
    </source>
</evidence>
<keyword evidence="1" id="KW-0732">Signal</keyword>
<dbReference type="Proteomes" id="UP000236745">
    <property type="component" value="Unassembled WGS sequence"/>
</dbReference>
<dbReference type="PROSITE" id="PS51782">
    <property type="entry name" value="LYSM"/>
    <property type="match status" value="1"/>
</dbReference>
<dbReference type="InterPro" id="IPR018392">
    <property type="entry name" value="LysM"/>
</dbReference>
<evidence type="ECO:0000256" key="1">
    <source>
        <dbReference type="SAM" id="SignalP"/>
    </source>
</evidence>
<dbReference type="Gene3D" id="3.10.350.10">
    <property type="entry name" value="LysM domain"/>
    <property type="match status" value="1"/>
</dbReference>
<organism evidence="3 4">
    <name type="scientific">Marinobacterium lutimaris</name>
    <dbReference type="NCBI Taxonomy" id="568106"/>
    <lineage>
        <taxon>Bacteria</taxon>
        <taxon>Pseudomonadati</taxon>
        <taxon>Pseudomonadota</taxon>
        <taxon>Gammaproteobacteria</taxon>
        <taxon>Oceanospirillales</taxon>
        <taxon>Oceanospirillaceae</taxon>
        <taxon>Marinobacterium</taxon>
    </lineage>
</organism>
<accession>A0A1H6DGY6</accession>
<reference evidence="3 4" key="1">
    <citation type="submission" date="2016-10" db="EMBL/GenBank/DDBJ databases">
        <authorList>
            <person name="de Groot N.N."/>
        </authorList>
    </citation>
    <scope>NUCLEOTIDE SEQUENCE [LARGE SCALE GENOMIC DNA]</scope>
    <source>
        <strain evidence="3 4">DSM 22012</strain>
    </source>
</reference>
<proteinExistence type="predicted"/>
<sequence>MNRMLCASLTAAFLLLGSPAQAEVREDRIQLAEGHPTEYVVVKGDTLWDISGHFLKSPWKWPDVWYVNPQIDNPHLIYPGDIIYLTWVDGQPRLGLQRGVKKLSPTARVSPLDRAIPAIPLKDISAFLNQNLVVDEDILERAPYVIGGKNERIVAGAGDRVYARGVPVEDVSQQGVYRPARAYHDPMTNELLGYELDKVADGRITARDDDTQVLTMDLYDSFEKEVRVRDRVIPNDEQRVDSVFYPSAGPDLDNAVIMEVLSGIEQIGQFDVVALNVGEREGVETGNVFAVFNKGEVVKDPVTNDTVMLPSERAGELMVFRAFDKVSYGLVMRATNVIKVGDELRTP</sequence>
<dbReference type="PANTHER" id="PTHR34700">
    <property type="entry name" value="POTASSIUM BINDING PROTEIN KBP"/>
    <property type="match status" value="1"/>
</dbReference>
<dbReference type="PANTHER" id="PTHR34700:SF4">
    <property type="entry name" value="PHAGE-LIKE ELEMENT PBSX PROTEIN XKDP"/>
    <property type="match status" value="1"/>
</dbReference>
<dbReference type="AlphaFoldDB" id="A0A1H6DGY6"/>
<dbReference type="Pfam" id="PF01476">
    <property type="entry name" value="LysM"/>
    <property type="match status" value="1"/>
</dbReference>
<protein>
    <submittedName>
        <fullName evidence="3">Nucleoid-associated protein YgaU, contains BON and LysM domains</fullName>
    </submittedName>
</protein>
<evidence type="ECO:0000313" key="4">
    <source>
        <dbReference type="Proteomes" id="UP000236745"/>
    </source>
</evidence>
<keyword evidence="4" id="KW-1185">Reference proteome</keyword>
<name>A0A1H6DGY6_9GAMM</name>
<dbReference type="InterPro" id="IPR036779">
    <property type="entry name" value="LysM_dom_sf"/>
</dbReference>